<dbReference type="EMBL" id="CAJOBC010110682">
    <property type="protein sequence ID" value="CAF4525910.1"/>
    <property type="molecule type" value="Genomic_DNA"/>
</dbReference>
<organism evidence="1 3">
    <name type="scientific">Didymodactylos carnosus</name>
    <dbReference type="NCBI Taxonomy" id="1234261"/>
    <lineage>
        <taxon>Eukaryota</taxon>
        <taxon>Metazoa</taxon>
        <taxon>Spiralia</taxon>
        <taxon>Gnathifera</taxon>
        <taxon>Rotifera</taxon>
        <taxon>Eurotatoria</taxon>
        <taxon>Bdelloidea</taxon>
        <taxon>Philodinida</taxon>
        <taxon>Philodinidae</taxon>
        <taxon>Didymodactylos</taxon>
    </lineage>
</organism>
<proteinExistence type="predicted"/>
<protein>
    <submittedName>
        <fullName evidence="1">Uncharacterized protein</fullName>
    </submittedName>
</protein>
<gene>
    <name evidence="1" type="ORF">GPM918_LOCUS44225</name>
    <name evidence="2" type="ORF">SRO942_LOCUS45986</name>
</gene>
<dbReference type="Proteomes" id="UP000663829">
    <property type="component" value="Unassembled WGS sequence"/>
</dbReference>
<dbReference type="EMBL" id="CAJNOQ010042983">
    <property type="protein sequence ID" value="CAF1628845.1"/>
    <property type="molecule type" value="Genomic_DNA"/>
</dbReference>
<evidence type="ECO:0000313" key="1">
    <source>
        <dbReference type="EMBL" id="CAF1628845.1"/>
    </source>
</evidence>
<comment type="caution">
    <text evidence="1">The sequence shown here is derived from an EMBL/GenBank/DDBJ whole genome shotgun (WGS) entry which is preliminary data.</text>
</comment>
<dbReference type="Proteomes" id="UP000681722">
    <property type="component" value="Unassembled WGS sequence"/>
</dbReference>
<keyword evidence="3" id="KW-1185">Reference proteome</keyword>
<name>A0A816CX36_9BILA</name>
<reference evidence="1" key="1">
    <citation type="submission" date="2021-02" db="EMBL/GenBank/DDBJ databases">
        <authorList>
            <person name="Nowell W R."/>
        </authorList>
    </citation>
    <scope>NUCLEOTIDE SEQUENCE</scope>
</reference>
<dbReference type="AlphaFoldDB" id="A0A816CX36"/>
<accession>A0A816CX36</accession>
<sequence length="100" mass="11350">MKAAYDSKNVVFYLEAAKIEQSRLRLAERWNKLPTAGPIKGMRQYHHFETFSTGEVDASITSTSVNSTRFQMLSKSDKKTANTRRARACQKLLFDCRSAG</sequence>
<evidence type="ECO:0000313" key="2">
    <source>
        <dbReference type="EMBL" id="CAF4525910.1"/>
    </source>
</evidence>
<evidence type="ECO:0000313" key="3">
    <source>
        <dbReference type="Proteomes" id="UP000663829"/>
    </source>
</evidence>